<evidence type="ECO:0008006" key="3">
    <source>
        <dbReference type="Google" id="ProtNLM"/>
    </source>
</evidence>
<dbReference type="Proteomes" id="UP000215635">
    <property type="component" value="Unassembled WGS sequence"/>
</dbReference>
<accession>A0AAQ0R6M5</accession>
<comment type="caution">
    <text evidence="1">The sequence shown here is derived from an EMBL/GenBank/DDBJ whole genome shotgun (WGS) entry which is preliminary data.</text>
</comment>
<name>A0AAQ0R6M5_9LACT</name>
<organism evidence="1 2">
    <name type="scientific">Lactococcus lactis</name>
    <dbReference type="NCBI Taxonomy" id="1358"/>
    <lineage>
        <taxon>Bacteria</taxon>
        <taxon>Bacillati</taxon>
        <taxon>Bacillota</taxon>
        <taxon>Bacilli</taxon>
        <taxon>Lactobacillales</taxon>
        <taxon>Streptococcaceae</taxon>
        <taxon>Lactococcus</taxon>
    </lineage>
</organism>
<proteinExistence type="predicted"/>
<evidence type="ECO:0000313" key="1">
    <source>
        <dbReference type="EMBL" id="PAK90045.1"/>
    </source>
</evidence>
<dbReference type="AlphaFoldDB" id="A0AAQ0R6M5"/>
<dbReference type="EMBL" id="NCWV01000002">
    <property type="protein sequence ID" value="PAK90045.1"/>
    <property type="molecule type" value="Genomic_DNA"/>
</dbReference>
<gene>
    <name evidence="1" type="ORF">B8W88_02545</name>
</gene>
<reference evidence="1 2" key="1">
    <citation type="submission" date="2017-04" db="EMBL/GenBank/DDBJ databases">
        <title>Kefir bacterial isolates.</title>
        <authorList>
            <person name="Kim Y."/>
            <person name="Blasche S."/>
            <person name="Patil K.R."/>
        </authorList>
    </citation>
    <scope>NUCLEOTIDE SEQUENCE [LARGE SCALE GENOMIC DNA]</scope>
    <source>
        <strain evidence="1 2">OG2</strain>
    </source>
</reference>
<protein>
    <recommendedName>
        <fullName evidence="3">SuB0782 undefined product 764400:764714 forward MW:11955</fullName>
    </recommendedName>
</protein>
<sequence length="105" mass="12399">MKLNNTRSNSYNVDTAKKHIDLSLPIQCVTSFIEIQHKFIDNKRTDEITGYKLWFIQKGLNPFTIKFEEEPELPDFLSIVEFEQLEGIEIRSNVYFKAKKMKVVK</sequence>
<dbReference type="RefSeq" id="WP_095348260.1">
    <property type="nucleotide sequence ID" value="NZ_CP184687.1"/>
</dbReference>
<evidence type="ECO:0000313" key="2">
    <source>
        <dbReference type="Proteomes" id="UP000215635"/>
    </source>
</evidence>